<evidence type="ECO:0000256" key="1">
    <source>
        <dbReference type="SAM" id="Phobius"/>
    </source>
</evidence>
<evidence type="ECO:0000313" key="2">
    <source>
        <dbReference type="EMBL" id="AMG72517.1"/>
    </source>
</evidence>
<evidence type="ECO:0000313" key="3">
    <source>
        <dbReference type="Proteomes" id="UP000058599"/>
    </source>
</evidence>
<keyword evidence="3" id="KW-1185">Reference proteome</keyword>
<proteinExistence type="predicted"/>
<dbReference type="KEGG" id="sgi:SGRAN_0119"/>
<dbReference type="EMBL" id="CP012199">
    <property type="protein sequence ID" value="AMG72517.1"/>
    <property type="molecule type" value="Genomic_DNA"/>
</dbReference>
<keyword evidence="1" id="KW-1133">Transmembrane helix</keyword>
<name>A0AA86L1Z0_9SPHN</name>
<keyword evidence="1" id="KW-0812">Transmembrane</keyword>
<accession>A0AA86L1Z0</accession>
<dbReference type="AlphaFoldDB" id="A0AA86L1Z0"/>
<organism evidence="2 3">
    <name type="scientific">Sphingopyxis granuli</name>
    <dbReference type="NCBI Taxonomy" id="267128"/>
    <lineage>
        <taxon>Bacteria</taxon>
        <taxon>Pseudomonadati</taxon>
        <taxon>Pseudomonadota</taxon>
        <taxon>Alphaproteobacteria</taxon>
        <taxon>Sphingomonadales</taxon>
        <taxon>Sphingomonadaceae</taxon>
        <taxon>Sphingopyxis</taxon>
    </lineage>
</organism>
<sequence>MELGSPICPACQNEVDAECAKDHAFVMKRRFSLLLLLGALLGLLAQEAAFASAMPMPDTAITASAMSDECAEMMGIDKSQDKRPCQGLTLDCIAKMGCALPPAVVSPAMPLETKAHVPGLLDPLPVRRLAGRTFGPEPDPPLSLG</sequence>
<keyword evidence="1" id="KW-0472">Membrane</keyword>
<protein>
    <submittedName>
        <fullName evidence="2">Uncharacterized protein</fullName>
    </submittedName>
</protein>
<feature type="transmembrane region" description="Helical" evidence="1">
    <location>
        <begin position="31"/>
        <end position="54"/>
    </location>
</feature>
<dbReference type="Proteomes" id="UP000058599">
    <property type="component" value="Chromosome"/>
</dbReference>
<gene>
    <name evidence="2" type="ORF">SGRAN_0119</name>
</gene>
<reference evidence="2 3" key="1">
    <citation type="journal article" date="2016" name="BMC Genomics">
        <title>Genomic analysis of the nitrate-respiring Sphingopyxis granuli (formerly Sphingomonas macrogoltabida) strain TFA.</title>
        <authorList>
            <person name="Garcia-Romero I."/>
            <person name="Perez-Pulido A.J."/>
            <person name="Gonzalez-Flores Y.E."/>
            <person name="Reyes-Ramirez F."/>
            <person name="Santero E."/>
            <person name="Floriano B."/>
        </authorList>
    </citation>
    <scope>NUCLEOTIDE SEQUENCE [LARGE SCALE GENOMIC DNA]</scope>
    <source>
        <strain evidence="2 3">TFA</strain>
    </source>
</reference>